<dbReference type="GO" id="GO:0000785">
    <property type="term" value="C:chromatin"/>
    <property type="evidence" value="ECO:0007669"/>
    <property type="project" value="TreeGrafter"/>
</dbReference>
<reference evidence="3" key="1">
    <citation type="submission" date="2010-08" db="EMBL/GenBank/DDBJ databases">
        <authorList>
            <consortium name="Caenorhabditis japonica Sequencing Consortium"/>
            <person name="Wilson R.K."/>
        </authorList>
    </citation>
    <scope>NUCLEOTIDE SEQUENCE [LARGE SCALE GENOMIC DNA]</scope>
    <source>
        <strain evidence="3">DF5081</strain>
    </source>
</reference>
<dbReference type="GO" id="GO:0061665">
    <property type="term" value="F:SUMO ligase activity"/>
    <property type="evidence" value="ECO:0007669"/>
    <property type="project" value="TreeGrafter"/>
</dbReference>
<keyword evidence="3" id="KW-1185">Reference proteome</keyword>
<dbReference type="PANTHER" id="PTHR10782:SF4">
    <property type="entry name" value="TONALLI, ISOFORM E"/>
    <property type="match status" value="1"/>
</dbReference>
<dbReference type="InterPro" id="IPR013083">
    <property type="entry name" value="Znf_RING/FYVE/PHD"/>
</dbReference>
<proteinExistence type="predicted"/>
<dbReference type="Gene3D" id="3.30.40.10">
    <property type="entry name" value="Zinc/RING finger domain, C3HC4 (zinc finger)"/>
    <property type="match status" value="1"/>
</dbReference>
<protein>
    <submittedName>
        <fullName evidence="2">SP-RING-type domain-containing protein</fullName>
    </submittedName>
</protein>
<reference evidence="2" key="2">
    <citation type="submission" date="2022-06" db="UniProtKB">
        <authorList>
            <consortium name="EnsemblMetazoa"/>
        </authorList>
    </citation>
    <scope>IDENTIFICATION</scope>
    <source>
        <strain evidence="2">DF5081</strain>
    </source>
</reference>
<evidence type="ECO:0000313" key="3">
    <source>
        <dbReference type="Proteomes" id="UP000005237"/>
    </source>
</evidence>
<dbReference type="GO" id="GO:0003712">
    <property type="term" value="F:transcription coregulator activity"/>
    <property type="evidence" value="ECO:0007669"/>
    <property type="project" value="TreeGrafter"/>
</dbReference>
<feature type="region of interest" description="Disordered" evidence="1">
    <location>
        <begin position="392"/>
        <end position="419"/>
    </location>
</feature>
<dbReference type="Proteomes" id="UP000005237">
    <property type="component" value="Unassembled WGS sequence"/>
</dbReference>
<dbReference type="GO" id="GO:0006357">
    <property type="term" value="P:regulation of transcription by RNA polymerase II"/>
    <property type="evidence" value="ECO:0007669"/>
    <property type="project" value="TreeGrafter"/>
</dbReference>
<organism evidence="2 3">
    <name type="scientific">Caenorhabditis japonica</name>
    <dbReference type="NCBI Taxonomy" id="281687"/>
    <lineage>
        <taxon>Eukaryota</taxon>
        <taxon>Metazoa</taxon>
        <taxon>Ecdysozoa</taxon>
        <taxon>Nematoda</taxon>
        <taxon>Chromadorea</taxon>
        <taxon>Rhabditida</taxon>
        <taxon>Rhabditina</taxon>
        <taxon>Rhabditomorpha</taxon>
        <taxon>Rhabditoidea</taxon>
        <taxon>Rhabditidae</taxon>
        <taxon>Peloderinae</taxon>
        <taxon>Caenorhabditis</taxon>
    </lineage>
</organism>
<accession>A0A8R1HJQ7</accession>
<feature type="compositionally biased region" description="Basic and acidic residues" evidence="1">
    <location>
        <begin position="393"/>
        <end position="402"/>
    </location>
</feature>
<sequence>MWPQGPIGAPPPGSSGHLTPGAPFPGPMAPHPGMYPSGQMSLPYGQMEGNHAMYDQRMMAARAAGRPGMMAPEYPTMPGIAQNPGAQQMMMNRMAYPPGHPQMAGPPMQYGQMMRAPPVSVYGQMNQPQPYPVTAHPNPTPAPISPELRQIYETCHAYTTLRPVVEESEVPVGSMGIEAMILPDALHQLESSNDSDFLLTVWPISKGHDHIQFSIYFNQQLVVTNASENKCVSIKSLVKSGINMFHFVYNSHEKYHRFCCEFVTKKPLIDLRKISMSKKPGDFNSLVQQSKVGYIQMAQRRQAGFVNTSILCSLTKKRMFTPARHTDCKKALFEFGNMINMNKDKNRYYCAQCGNTFKFEDIIIDFFMMQVISHMPSNVTDVIIDKAGGFRPAEAEKDEQKPKRGKKKNDDGNANSIKRIKSETFVKQEPGMFGDMHNRGIPYSPMPMPGSVPPDWSRLQSPSFSMHSPNKIQLGPATPATPGLVYQNPASAGSMLNMSSPRQTMLPAPAQHHAVIGAPQEQVSTAVASGSAPYTPESVMSDHDMGFGHINDDLALIGKPLFVDREDVLSHLLIDTNSSTLREFDTSDYDDELSHIREPLKRLLAPSSSSSTSTTFTPPFDDIHLGSRPSH</sequence>
<name>A0A8R1HJQ7_CAEJA</name>
<dbReference type="EnsemblMetazoa" id="CJA03703.1">
    <property type="protein sequence ID" value="CJA03703.1"/>
    <property type="gene ID" value="WBGene00122907"/>
</dbReference>
<dbReference type="PANTHER" id="PTHR10782">
    <property type="entry name" value="ZINC FINGER MIZ DOMAIN-CONTAINING PROTEIN"/>
    <property type="match status" value="1"/>
</dbReference>
<feature type="compositionally biased region" description="Low complexity" evidence="1">
    <location>
        <begin position="606"/>
        <end position="620"/>
    </location>
</feature>
<evidence type="ECO:0000256" key="1">
    <source>
        <dbReference type="SAM" id="MobiDB-lite"/>
    </source>
</evidence>
<dbReference type="OMA" id="YETCHAY"/>
<dbReference type="GO" id="GO:0016925">
    <property type="term" value="P:protein sumoylation"/>
    <property type="evidence" value="ECO:0007669"/>
    <property type="project" value="TreeGrafter"/>
</dbReference>
<evidence type="ECO:0000313" key="2">
    <source>
        <dbReference type="EnsemblMetazoa" id="CJA03703.1"/>
    </source>
</evidence>
<dbReference type="AlphaFoldDB" id="A0A8R1HJQ7"/>
<feature type="region of interest" description="Disordered" evidence="1">
    <location>
        <begin position="604"/>
        <end position="631"/>
    </location>
</feature>
<feature type="region of interest" description="Disordered" evidence="1">
    <location>
        <begin position="1"/>
        <end position="41"/>
    </location>
</feature>